<evidence type="ECO:0000313" key="1">
    <source>
        <dbReference type="EMBL" id="PZN00571.1"/>
    </source>
</evidence>
<comment type="caution">
    <text evidence="1">The sequence shown here is derived from an EMBL/GenBank/DDBJ whole genome shotgun (WGS) entry which is preliminary data.</text>
</comment>
<proteinExistence type="predicted"/>
<reference evidence="1" key="1">
    <citation type="submission" date="2018-05" db="EMBL/GenBank/DDBJ databases">
        <authorList>
            <person name="Lanie J.A."/>
            <person name="Ng W.-L."/>
            <person name="Kazmierczak K.M."/>
            <person name="Andrzejewski T.M."/>
            <person name="Davidsen T.M."/>
            <person name="Wayne K.J."/>
            <person name="Tettelin H."/>
            <person name="Glass J.I."/>
            <person name="Rusch D."/>
            <person name="Podicherti R."/>
            <person name="Tsui H.-C.T."/>
            <person name="Winkler M.E."/>
        </authorList>
    </citation>
    <scope>NUCLEOTIDE SEQUENCE</scope>
    <source>
        <strain evidence="1">ZC4RG45</strain>
    </source>
</reference>
<organism evidence="1">
    <name type="scientific">Thermocrispum agreste</name>
    <dbReference type="NCBI Taxonomy" id="37925"/>
    <lineage>
        <taxon>Bacteria</taxon>
        <taxon>Bacillati</taxon>
        <taxon>Actinomycetota</taxon>
        <taxon>Actinomycetes</taxon>
        <taxon>Pseudonocardiales</taxon>
        <taxon>Pseudonocardiaceae</taxon>
        <taxon>Thermocrispum</taxon>
    </lineage>
</organism>
<dbReference type="EMBL" id="QGUI01000081">
    <property type="protein sequence ID" value="PZN00571.1"/>
    <property type="molecule type" value="Genomic_DNA"/>
</dbReference>
<accession>A0A2W4JN85</accession>
<protein>
    <submittedName>
        <fullName evidence="1">Uncharacterized protein</fullName>
    </submittedName>
</protein>
<sequence>MSLTARITAELSARLTGAADFGAPTSAPRFAQQITLTDGTGAGQADRVWADRRTLAASASEDLDLAGALMDVFGATVTLARVKALYVAASAANTNDVVIGAAAANAWSALLGESGTVTVRPGGLLLVVAPDATAYPVTGDTGDLLRVANGAGGSSVTYDICVIGASA</sequence>
<gene>
    <name evidence="1" type="ORF">DIU77_03415</name>
</gene>
<name>A0A2W4JN85_9PSEU</name>
<dbReference type="AlphaFoldDB" id="A0A2W4JN85"/>